<dbReference type="AlphaFoldDB" id="A0AA35YEI7"/>
<keyword evidence="3" id="KW-1185">Reference proteome</keyword>
<gene>
    <name evidence="2" type="ORF">LSALG_LOCUS11236</name>
</gene>
<name>A0AA35YEI7_LACSI</name>
<evidence type="ECO:0000256" key="1">
    <source>
        <dbReference type="SAM" id="MobiDB-lite"/>
    </source>
</evidence>
<dbReference type="EMBL" id="OX465078">
    <property type="protein sequence ID" value="CAI9270948.1"/>
    <property type="molecule type" value="Genomic_DNA"/>
</dbReference>
<feature type="region of interest" description="Disordered" evidence="1">
    <location>
        <begin position="168"/>
        <end position="197"/>
    </location>
</feature>
<feature type="compositionally biased region" description="Basic and acidic residues" evidence="1">
    <location>
        <begin position="43"/>
        <end position="60"/>
    </location>
</feature>
<accession>A0AA35YEI7</accession>
<feature type="region of interest" description="Disordered" evidence="1">
    <location>
        <begin position="32"/>
        <end position="129"/>
    </location>
</feature>
<proteinExistence type="predicted"/>
<sequence length="197" mass="22155">MLKHVDLVNPVLIEYWKSINPDVQTGVLLLKTAEGPSKKSQKSKKDAKSTPEKPLQELKPKKPLKKQSMEEEHVSLTETMPTEPNVGETEKEVIPSKSGVFKRIKQKSHGSRKSPERSSSFSPTIVQKPHVTRQGVIILEVQAPVSPSSKKRRVKDMAKHISKKIKKRKLIFQKESSEDEKVPETPEATLPKTVLSP</sequence>
<feature type="compositionally biased region" description="Basic and acidic residues" evidence="1">
    <location>
        <begin position="175"/>
        <end position="184"/>
    </location>
</feature>
<reference evidence="2" key="1">
    <citation type="submission" date="2023-04" db="EMBL/GenBank/DDBJ databases">
        <authorList>
            <person name="Vijverberg K."/>
            <person name="Xiong W."/>
            <person name="Schranz E."/>
        </authorList>
    </citation>
    <scope>NUCLEOTIDE SEQUENCE</scope>
</reference>
<protein>
    <submittedName>
        <fullName evidence="2">Uncharacterized protein</fullName>
    </submittedName>
</protein>
<evidence type="ECO:0000313" key="3">
    <source>
        <dbReference type="Proteomes" id="UP001177003"/>
    </source>
</evidence>
<evidence type="ECO:0000313" key="2">
    <source>
        <dbReference type="EMBL" id="CAI9270948.1"/>
    </source>
</evidence>
<dbReference type="Proteomes" id="UP001177003">
    <property type="component" value="Chromosome 2"/>
</dbReference>
<feature type="compositionally biased region" description="Basic residues" evidence="1">
    <location>
        <begin position="149"/>
        <end position="162"/>
    </location>
</feature>
<organism evidence="2 3">
    <name type="scientific">Lactuca saligna</name>
    <name type="common">Willowleaf lettuce</name>
    <dbReference type="NCBI Taxonomy" id="75948"/>
    <lineage>
        <taxon>Eukaryota</taxon>
        <taxon>Viridiplantae</taxon>
        <taxon>Streptophyta</taxon>
        <taxon>Embryophyta</taxon>
        <taxon>Tracheophyta</taxon>
        <taxon>Spermatophyta</taxon>
        <taxon>Magnoliopsida</taxon>
        <taxon>eudicotyledons</taxon>
        <taxon>Gunneridae</taxon>
        <taxon>Pentapetalae</taxon>
        <taxon>asterids</taxon>
        <taxon>campanulids</taxon>
        <taxon>Asterales</taxon>
        <taxon>Asteraceae</taxon>
        <taxon>Cichorioideae</taxon>
        <taxon>Cichorieae</taxon>
        <taxon>Lactucinae</taxon>
        <taxon>Lactuca</taxon>
    </lineage>
</organism>
<feature type="compositionally biased region" description="Basic residues" evidence="1">
    <location>
        <begin position="100"/>
        <end position="112"/>
    </location>
</feature>
<feature type="region of interest" description="Disordered" evidence="1">
    <location>
        <begin position="143"/>
        <end position="162"/>
    </location>
</feature>